<dbReference type="InParanoid" id="Q0EZX4"/>
<dbReference type="AlphaFoldDB" id="Q0EZX4"/>
<accession>Q0EZX4</accession>
<evidence type="ECO:0000313" key="2">
    <source>
        <dbReference type="EMBL" id="EAU54910.1"/>
    </source>
</evidence>
<dbReference type="Pfam" id="PF09723">
    <property type="entry name" value="Zn_ribbon_8"/>
    <property type="match status" value="1"/>
</dbReference>
<dbReference type="Proteomes" id="UP000005297">
    <property type="component" value="Unassembled WGS sequence"/>
</dbReference>
<dbReference type="EMBL" id="AATS01000005">
    <property type="protein sequence ID" value="EAU54910.1"/>
    <property type="molecule type" value="Genomic_DNA"/>
</dbReference>
<protein>
    <recommendedName>
        <fullName evidence="1">Putative regulatory protein FmdB zinc ribbon domain-containing protein</fullName>
    </recommendedName>
</protein>
<comment type="caution">
    <text evidence="2">The sequence shown here is derived from an EMBL/GenBank/DDBJ whole genome shotgun (WGS) entry which is preliminary data.</text>
</comment>
<dbReference type="InterPro" id="IPR013429">
    <property type="entry name" value="Regulatory_FmdB_Zinc_ribbon"/>
</dbReference>
<dbReference type="HOGENOM" id="CLU_136025_4_0_0"/>
<evidence type="ECO:0000259" key="1">
    <source>
        <dbReference type="SMART" id="SM00834"/>
    </source>
</evidence>
<dbReference type="STRING" id="314344.AL013_11235"/>
<feature type="domain" description="Putative regulatory protein FmdB zinc ribbon" evidence="1">
    <location>
        <begin position="1"/>
        <end position="41"/>
    </location>
</feature>
<keyword evidence="3" id="KW-1185">Reference proteome</keyword>
<proteinExistence type="predicted"/>
<dbReference type="RefSeq" id="WP_009849411.1">
    <property type="nucleotide sequence ID" value="NZ_DS022294.1"/>
</dbReference>
<dbReference type="NCBIfam" id="TIGR02605">
    <property type="entry name" value="CxxC_CxxC_SSSS"/>
    <property type="match status" value="1"/>
</dbReference>
<gene>
    <name evidence="2" type="ORF">SPV1_09453</name>
</gene>
<organism evidence="2 3">
    <name type="scientific">Mariprofundus ferrooxydans PV-1</name>
    <dbReference type="NCBI Taxonomy" id="314345"/>
    <lineage>
        <taxon>Bacteria</taxon>
        <taxon>Pseudomonadati</taxon>
        <taxon>Pseudomonadota</taxon>
        <taxon>Candidatius Mariprofundia</taxon>
        <taxon>Mariprofundales</taxon>
        <taxon>Mariprofundaceae</taxon>
        <taxon>Mariprofundus</taxon>
    </lineage>
</organism>
<name>Q0EZX4_9PROT</name>
<dbReference type="eggNOG" id="COG2331">
    <property type="taxonomic scope" value="Bacteria"/>
</dbReference>
<reference evidence="2 3" key="1">
    <citation type="submission" date="2006-09" db="EMBL/GenBank/DDBJ databases">
        <authorList>
            <person name="Emerson D."/>
            <person name="Ferriera S."/>
            <person name="Johnson J."/>
            <person name="Kravitz S."/>
            <person name="Halpern A."/>
            <person name="Remington K."/>
            <person name="Beeson K."/>
            <person name="Tran B."/>
            <person name="Rogers Y.-H."/>
            <person name="Friedman R."/>
            <person name="Venter J.C."/>
        </authorList>
    </citation>
    <scope>NUCLEOTIDE SEQUENCE [LARGE SCALE GENOMIC DNA]</scope>
    <source>
        <strain evidence="2 3">PV-1</strain>
    </source>
</reference>
<sequence length="75" mass="7793">MPIYEFRCKACDRTFETLVRNSREQVVCKHCGSSELQKMISAHAIGNGTPDTACGSPPCSPAPACGGGGCPAGFS</sequence>
<dbReference type="OrthoDB" id="9813321at2"/>
<dbReference type="SMART" id="SM00834">
    <property type="entry name" value="CxxC_CXXC_SSSS"/>
    <property type="match status" value="1"/>
</dbReference>
<evidence type="ECO:0000313" key="3">
    <source>
        <dbReference type="Proteomes" id="UP000005297"/>
    </source>
</evidence>